<dbReference type="Pfam" id="PF19798">
    <property type="entry name" value="Sulfotransfer_5"/>
    <property type="match status" value="1"/>
</dbReference>
<dbReference type="EMBL" id="CP055156">
    <property type="protein sequence ID" value="QNF34940.1"/>
    <property type="molecule type" value="Genomic_DNA"/>
</dbReference>
<protein>
    <recommendedName>
        <fullName evidence="4">Sulfotransferase family protein</fullName>
    </recommendedName>
</protein>
<dbReference type="Proteomes" id="UP000515237">
    <property type="component" value="Chromosome"/>
</dbReference>
<evidence type="ECO:0000313" key="3">
    <source>
        <dbReference type="Proteomes" id="UP000515237"/>
    </source>
</evidence>
<comment type="similarity">
    <text evidence="1">Belongs to the class-IV pyridoxal-phosphate-dependent aminotransferase family.</text>
</comment>
<dbReference type="GO" id="GO:0019752">
    <property type="term" value="P:carboxylic acid metabolic process"/>
    <property type="evidence" value="ECO:0007669"/>
    <property type="project" value="TreeGrafter"/>
</dbReference>
<dbReference type="InterPro" id="IPR050571">
    <property type="entry name" value="Class-IV_PLP-Dep_Aminotrnsfr"/>
</dbReference>
<evidence type="ECO:0000256" key="1">
    <source>
        <dbReference type="ARBA" id="ARBA00009320"/>
    </source>
</evidence>
<gene>
    <name evidence="2" type="ORF">HUW51_20265</name>
</gene>
<dbReference type="PANTHER" id="PTHR42743">
    <property type="entry name" value="AMINO-ACID AMINOTRANSFERASE"/>
    <property type="match status" value="1"/>
</dbReference>
<evidence type="ECO:0000313" key="2">
    <source>
        <dbReference type="EMBL" id="QNF34940.1"/>
    </source>
</evidence>
<dbReference type="Gene3D" id="3.40.50.300">
    <property type="entry name" value="P-loop containing nucleotide triphosphate hydrolases"/>
    <property type="match status" value="1"/>
</dbReference>
<dbReference type="AlphaFoldDB" id="A0A7G7GCQ6"/>
<dbReference type="KEGG" id="aswu:HUW51_20265"/>
<dbReference type="RefSeq" id="WP_185271433.1">
    <property type="nucleotide sequence ID" value="NZ_CP055156.1"/>
</dbReference>
<dbReference type="PANTHER" id="PTHR42743:SF11">
    <property type="entry name" value="AMINODEOXYCHORISMATE LYASE"/>
    <property type="match status" value="1"/>
</dbReference>
<keyword evidence="3" id="KW-1185">Reference proteome</keyword>
<dbReference type="SUPFAM" id="SSF52540">
    <property type="entry name" value="P-loop containing nucleoside triphosphate hydrolases"/>
    <property type="match status" value="1"/>
</dbReference>
<accession>A0A7G7GCQ6</accession>
<proteinExistence type="inferred from homology"/>
<sequence>MVIHLISGPRNVSTALMYSFAQRPDTQVMDEPFYAVYLKITGLRHPGREQVLQSLSQDPNQVFNLINKQELSAGNVFVKNMGHHLQGFDYQKITNYQNVFLIREPGQMLYSYAKVREKPTLNDIGLKHQAELFSWLQSQGQQPLVLDGNELRQNPRKILAALCARLHLPFTESMLHWEPGPRAEDGCWAPYWYANVHQSTGFLPPDTTENQLPRDLEEIKQASLPYYQFLKKHAISA</sequence>
<name>A0A7G7GCQ6_9BACT</name>
<evidence type="ECO:0008006" key="4">
    <source>
        <dbReference type="Google" id="ProtNLM"/>
    </source>
</evidence>
<organism evidence="2 3">
    <name type="scientific">Adhaeribacter swui</name>
    <dbReference type="NCBI Taxonomy" id="2086471"/>
    <lineage>
        <taxon>Bacteria</taxon>
        <taxon>Pseudomonadati</taxon>
        <taxon>Bacteroidota</taxon>
        <taxon>Cytophagia</taxon>
        <taxon>Cytophagales</taxon>
        <taxon>Hymenobacteraceae</taxon>
        <taxon>Adhaeribacter</taxon>
    </lineage>
</organism>
<dbReference type="InterPro" id="IPR027417">
    <property type="entry name" value="P-loop_NTPase"/>
</dbReference>
<reference evidence="2 3" key="1">
    <citation type="journal article" date="2018" name="Int. J. Syst. Evol. Microbiol.">
        <title>Adhaeribacter swui sp. nov., isolated from wet mud.</title>
        <authorList>
            <person name="Kim D.U."/>
            <person name="Kim K.W."/>
            <person name="Kang M.S."/>
            <person name="Kim J.Y."/>
            <person name="Jang J.H."/>
            <person name="Kim M.K."/>
        </authorList>
    </citation>
    <scope>NUCLEOTIDE SEQUENCE [LARGE SCALE GENOMIC DNA]</scope>
    <source>
        <strain evidence="2 3">KCTC 52873</strain>
    </source>
</reference>